<dbReference type="PANTHER" id="PTHR34985">
    <property type="entry name" value="SLR0554 PROTEIN"/>
    <property type="match status" value="1"/>
</dbReference>
<gene>
    <name evidence="3" type="ORF">H8A87_14695</name>
</gene>
<feature type="domain" description="DNA primase/polymerase bifunctional N-terminal" evidence="2">
    <location>
        <begin position="48"/>
        <end position="183"/>
    </location>
</feature>
<evidence type="ECO:0000259" key="1">
    <source>
        <dbReference type="Pfam" id="PF05272"/>
    </source>
</evidence>
<comment type="caution">
    <text evidence="3">The sequence shown here is derived from an EMBL/GenBank/DDBJ whole genome shotgun (WGS) entry which is preliminary data.</text>
</comment>
<protein>
    <submittedName>
        <fullName evidence="3">Replication protein</fullName>
    </submittedName>
</protein>
<dbReference type="InterPro" id="IPR015330">
    <property type="entry name" value="DNA_primase/pol_bifunc_N"/>
</dbReference>
<dbReference type="InterPro" id="IPR007936">
    <property type="entry name" value="VapE-like_dom"/>
</dbReference>
<sequence length="722" mass="81327">MSEQTHWGATPDEWFHLDLILGRTDRLLPVVCNPDAAVSPDSKLKSLGKTPSRYNRSRHVVGILKWTEKNATDADITAWANEPDYGICVRTGGGDLGLDCDSEDENVQAQIQALLIKTLGKLPPRRYRNNSNKCLYLLSAEGDYRKRIHRLQDDLGIIELLANGQQFVAAGTHPSGARIQWDGGLPHDPPVLSAEQFEALWSGLSECLPVAMSTEADAAGKLRDRSIVTPNATDETADYLDANGWTLSFGKNGERYIKCPFGDGHSIDSDPTSTAYFPAGTAGFEQGHFKCLHGSCAHRDDGDFKIAIGFGKDDFEDLTSTEVSEPAPLPAFKRDKYGQIEATIENAFKAVMRADFVGIEIRFDQFRDEIMFSPTGKSQWQAFNDAEYSRLRITLEKRGFKPVGRELVRDIVMLAADEQPFDSAIAWLNSLKWDGVPRITRFYHTHFGTEDTPYTRAVSMYMWTALAGRILDPGCKADIVPILVGAQGCGKSSGVAALSPDPSFFTEISFAEKDDDLARKMRGRLVAEIGELRGLNTKEQESIKAFVTRTHENWIPKYREFAVQFPRRLLFIGTTNSREFLGDETGNRRWTPVEVNKINLAAIKEDRLQLWAEAKVVFEQIGIQFSEAERLAVTVHEQYQIKDAWLEIVERWLDEPDLMTSEQPRTRGFLRASDVLREALNFEPSRITKREEMRISNVLQTCGFKRVQRRVDGKVTRIFERV</sequence>
<accession>A0ABS0U8F7</accession>
<dbReference type="EMBL" id="JACOII010000051">
    <property type="protein sequence ID" value="MBI6549922.1"/>
    <property type="molecule type" value="Genomic_DNA"/>
</dbReference>
<reference evidence="3 4" key="1">
    <citation type="submission" date="2020-08" db="EMBL/GenBank/DDBJ databases">
        <title>Description of Xenorhabdus lircayensis sp. nov., the symbiotic bacterium associated with the entomopathogenic nematode Steirnernema unicornum.</title>
        <authorList>
            <person name="Castaneda-Alvarez C."/>
            <person name="Prodan S."/>
            <person name="Zamorano A."/>
            <person name="San-Blas E."/>
            <person name="Aballay E."/>
        </authorList>
    </citation>
    <scope>NUCLEOTIDE SEQUENCE [LARGE SCALE GENOMIC DNA]</scope>
    <source>
        <strain evidence="3 4">VLS</strain>
    </source>
</reference>
<dbReference type="Pfam" id="PF09250">
    <property type="entry name" value="Prim-Pol"/>
    <property type="match status" value="1"/>
</dbReference>
<proteinExistence type="predicted"/>
<dbReference type="PANTHER" id="PTHR34985:SF1">
    <property type="entry name" value="SLR0554 PROTEIN"/>
    <property type="match status" value="1"/>
</dbReference>
<organism evidence="3 4">
    <name type="scientific">Xenorhabdus lircayensis</name>
    <dbReference type="NCBI Taxonomy" id="2763499"/>
    <lineage>
        <taxon>Bacteria</taxon>
        <taxon>Pseudomonadati</taxon>
        <taxon>Pseudomonadota</taxon>
        <taxon>Gammaproteobacteria</taxon>
        <taxon>Enterobacterales</taxon>
        <taxon>Morganellaceae</taxon>
        <taxon>Xenorhabdus</taxon>
    </lineage>
</organism>
<dbReference type="Proteomes" id="UP000696184">
    <property type="component" value="Unassembled WGS sequence"/>
</dbReference>
<evidence type="ECO:0000259" key="2">
    <source>
        <dbReference type="Pfam" id="PF09250"/>
    </source>
</evidence>
<dbReference type="RefSeq" id="WP_198690690.1">
    <property type="nucleotide sequence ID" value="NZ_CAWPUD010000051.1"/>
</dbReference>
<evidence type="ECO:0000313" key="4">
    <source>
        <dbReference type="Proteomes" id="UP000696184"/>
    </source>
</evidence>
<name>A0ABS0U8F7_9GAMM</name>
<keyword evidence="4" id="KW-1185">Reference proteome</keyword>
<dbReference type="Pfam" id="PF05272">
    <property type="entry name" value="VapE-like_dom"/>
    <property type="match status" value="1"/>
</dbReference>
<feature type="domain" description="Virulence-associated protein E-like" evidence="1">
    <location>
        <begin position="428"/>
        <end position="638"/>
    </location>
</feature>
<evidence type="ECO:0000313" key="3">
    <source>
        <dbReference type="EMBL" id="MBI6549922.1"/>
    </source>
</evidence>